<proteinExistence type="predicted"/>
<dbReference type="EMBL" id="KQ257454">
    <property type="protein sequence ID" value="KND01567.1"/>
    <property type="molecule type" value="Genomic_DNA"/>
</dbReference>
<reference evidence="2 3" key="1">
    <citation type="submission" date="2009-08" db="EMBL/GenBank/DDBJ databases">
        <title>The Genome Sequence of Spizellomyces punctatus strain DAOM BR117.</title>
        <authorList>
            <consortium name="The Broad Institute Genome Sequencing Platform"/>
            <person name="Russ C."/>
            <person name="Cuomo C."/>
            <person name="Shea T."/>
            <person name="Young S.K."/>
            <person name="Zeng Q."/>
            <person name="Koehrsen M."/>
            <person name="Haas B."/>
            <person name="Borodovsky M."/>
            <person name="Guigo R."/>
            <person name="Alvarado L."/>
            <person name="Berlin A."/>
            <person name="Bochicchio J."/>
            <person name="Borenstein D."/>
            <person name="Chapman S."/>
            <person name="Chen Z."/>
            <person name="Engels R."/>
            <person name="Freedman E."/>
            <person name="Gellesch M."/>
            <person name="Goldberg J."/>
            <person name="Griggs A."/>
            <person name="Gujja S."/>
            <person name="Heiman D."/>
            <person name="Hepburn T."/>
            <person name="Howarth C."/>
            <person name="Jen D."/>
            <person name="Larson L."/>
            <person name="Lewis B."/>
            <person name="Mehta T."/>
            <person name="Park D."/>
            <person name="Pearson M."/>
            <person name="Roberts A."/>
            <person name="Saif S."/>
            <person name="Shenoy N."/>
            <person name="Sisk P."/>
            <person name="Stolte C."/>
            <person name="Sykes S."/>
            <person name="Thomson T."/>
            <person name="Walk T."/>
            <person name="White J."/>
            <person name="Yandava C."/>
            <person name="Burger G."/>
            <person name="Gray M.W."/>
            <person name="Holland P.W.H."/>
            <person name="King N."/>
            <person name="Lang F.B.F."/>
            <person name="Roger A.J."/>
            <person name="Ruiz-Trillo I."/>
            <person name="Lander E."/>
            <person name="Nusbaum C."/>
        </authorList>
    </citation>
    <scope>NUCLEOTIDE SEQUENCE [LARGE SCALE GENOMIC DNA]</scope>
    <source>
        <strain evidence="2 3">DAOM BR117</strain>
    </source>
</reference>
<dbReference type="GeneID" id="27686890"/>
<feature type="compositionally biased region" description="Low complexity" evidence="1">
    <location>
        <begin position="130"/>
        <end position="154"/>
    </location>
</feature>
<accession>A0A0L0HKG0</accession>
<dbReference type="RefSeq" id="XP_016609606.1">
    <property type="nucleotide sequence ID" value="XM_016751638.1"/>
</dbReference>
<evidence type="ECO:0008006" key="4">
    <source>
        <dbReference type="Google" id="ProtNLM"/>
    </source>
</evidence>
<dbReference type="Proteomes" id="UP000053201">
    <property type="component" value="Unassembled WGS sequence"/>
</dbReference>
<feature type="region of interest" description="Disordered" evidence="1">
    <location>
        <begin position="116"/>
        <end position="169"/>
    </location>
</feature>
<protein>
    <recommendedName>
        <fullName evidence="4">Borealin N-terminal domain-containing protein</fullName>
    </recommendedName>
</protein>
<sequence>MTRTEASPAENRFSAAYKRLLINNLQIELEDKRRKYEDETARLEESLFFHCEEAWTMLPMEVRNMTVETFCVKYGGDLNNFLKSMNKGSGNGAKASQGVRGGRTALRDFEQIEPVHPPTFSHYLPQTPASSRQVSSDSRDSVSTVSSRRMTLRSYSKSSNEPPPTPLVTIPLRNTQEICEFDPTSYASIDEMREEMGDDKCDEALARIRDMHEQLSRLLGF</sequence>
<dbReference type="AlphaFoldDB" id="A0A0L0HKG0"/>
<evidence type="ECO:0000256" key="1">
    <source>
        <dbReference type="SAM" id="MobiDB-lite"/>
    </source>
</evidence>
<dbReference type="InParanoid" id="A0A0L0HKG0"/>
<dbReference type="VEuPathDB" id="FungiDB:SPPG_03367"/>
<evidence type="ECO:0000313" key="3">
    <source>
        <dbReference type="Proteomes" id="UP000053201"/>
    </source>
</evidence>
<keyword evidence="3" id="KW-1185">Reference proteome</keyword>
<evidence type="ECO:0000313" key="2">
    <source>
        <dbReference type="EMBL" id="KND01567.1"/>
    </source>
</evidence>
<gene>
    <name evidence="2" type="ORF">SPPG_03367</name>
</gene>
<dbReference type="OrthoDB" id="2392550at2759"/>
<organism evidence="2 3">
    <name type="scientific">Spizellomyces punctatus (strain DAOM BR117)</name>
    <dbReference type="NCBI Taxonomy" id="645134"/>
    <lineage>
        <taxon>Eukaryota</taxon>
        <taxon>Fungi</taxon>
        <taxon>Fungi incertae sedis</taxon>
        <taxon>Chytridiomycota</taxon>
        <taxon>Chytridiomycota incertae sedis</taxon>
        <taxon>Chytridiomycetes</taxon>
        <taxon>Spizellomycetales</taxon>
        <taxon>Spizellomycetaceae</taxon>
        <taxon>Spizellomyces</taxon>
    </lineage>
</organism>
<name>A0A0L0HKG0_SPIPD</name>